<dbReference type="InterPro" id="IPR018376">
    <property type="entry name" value="Enoyl-CoA_hyd/isom_CS"/>
</dbReference>
<name>A0A3A3GM49_9BURK</name>
<dbReference type="Gene3D" id="3.90.226.10">
    <property type="entry name" value="2-enoyl-CoA Hydratase, Chain A, domain 1"/>
    <property type="match status" value="1"/>
</dbReference>
<reference evidence="3" key="1">
    <citation type="submission" date="2018-09" db="EMBL/GenBank/DDBJ databases">
        <authorList>
            <person name="Zhu H."/>
        </authorList>
    </citation>
    <scope>NUCLEOTIDE SEQUENCE [LARGE SCALE GENOMIC DNA]</scope>
    <source>
        <strain evidence="3">K1S02-23</strain>
    </source>
</reference>
<dbReference type="RefSeq" id="WP_119786871.1">
    <property type="nucleotide sequence ID" value="NZ_QYUQ01000002.1"/>
</dbReference>
<dbReference type="OrthoDB" id="9777711at2"/>
<keyword evidence="3" id="KW-1185">Reference proteome</keyword>
<dbReference type="AlphaFoldDB" id="A0A3A3GM49"/>
<sequence>MSSTLCVEVTEHVAHICFNRPEALNALNVELAQEFAEACRSVAADPAVRVVVLSGNGKAFMAGGDLQTMRAQPTEAVNALIPPVHEAVRLLAEMPKPVLASVHGAAAGAGMSIMLAADLALAAANTRFNFAYSDIGTSCDGGMSWSLPRLVGLRKAMEIALLGDTIDTAEALRLNLVNRVVDADRLVEETQALALRLAQREPHALAHLKRLLRASSLQDLPAQLDAEYAAFLDCAQRPEFVTAIDGFFARRAAAKR</sequence>
<comment type="caution">
    <text evidence="2">The sequence shown here is derived from an EMBL/GenBank/DDBJ whole genome shotgun (WGS) entry which is preliminary data.</text>
</comment>
<dbReference type="SUPFAM" id="SSF52096">
    <property type="entry name" value="ClpP/crotonase"/>
    <property type="match status" value="1"/>
</dbReference>
<dbReference type="PROSITE" id="PS00166">
    <property type="entry name" value="ENOYL_COA_HYDRATASE"/>
    <property type="match status" value="1"/>
</dbReference>
<dbReference type="PANTHER" id="PTHR43459">
    <property type="entry name" value="ENOYL-COA HYDRATASE"/>
    <property type="match status" value="1"/>
</dbReference>
<dbReference type="InterPro" id="IPR029045">
    <property type="entry name" value="ClpP/crotonase-like_dom_sf"/>
</dbReference>
<evidence type="ECO:0000256" key="1">
    <source>
        <dbReference type="RuleBase" id="RU003707"/>
    </source>
</evidence>
<dbReference type="Proteomes" id="UP000266327">
    <property type="component" value="Unassembled WGS sequence"/>
</dbReference>
<proteinExistence type="inferred from homology"/>
<dbReference type="InterPro" id="IPR001753">
    <property type="entry name" value="Enoyl-CoA_hydra/iso"/>
</dbReference>
<dbReference type="CDD" id="cd06558">
    <property type="entry name" value="crotonase-like"/>
    <property type="match status" value="1"/>
</dbReference>
<evidence type="ECO:0000313" key="3">
    <source>
        <dbReference type="Proteomes" id="UP000266327"/>
    </source>
</evidence>
<accession>A0A3A3GM49</accession>
<evidence type="ECO:0000313" key="2">
    <source>
        <dbReference type="EMBL" id="RJG03376.1"/>
    </source>
</evidence>
<dbReference type="GO" id="GO:0003824">
    <property type="term" value="F:catalytic activity"/>
    <property type="evidence" value="ECO:0007669"/>
    <property type="project" value="InterPro"/>
</dbReference>
<gene>
    <name evidence="2" type="ORF">D3878_18720</name>
</gene>
<protein>
    <submittedName>
        <fullName evidence="2">Enoyl-CoA hydratase</fullName>
    </submittedName>
</protein>
<dbReference type="Pfam" id="PF00378">
    <property type="entry name" value="ECH_1"/>
    <property type="match status" value="1"/>
</dbReference>
<organism evidence="2 3">
    <name type="scientific">Noviherbaspirillum sedimenti</name>
    <dbReference type="NCBI Taxonomy" id="2320865"/>
    <lineage>
        <taxon>Bacteria</taxon>
        <taxon>Pseudomonadati</taxon>
        <taxon>Pseudomonadota</taxon>
        <taxon>Betaproteobacteria</taxon>
        <taxon>Burkholderiales</taxon>
        <taxon>Oxalobacteraceae</taxon>
        <taxon>Noviherbaspirillum</taxon>
    </lineage>
</organism>
<dbReference type="PANTHER" id="PTHR43459:SF1">
    <property type="entry name" value="EG:BACN32G11.4 PROTEIN"/>
    <property type="match status" value="1"/>
</dbReference>
<comment type="similarity">
    <text evidence="1">Belongs to the enoyl-CoA hydratase/isomerase family.</text>
</comment>
<dbReference type="EMBL" id="QYUQ01000002">
    <property type="protein sequence ID" value="RJG03376.1"/>
    <property type="molecule type" value="Genomic_DNA"/>
</dbReference>